<gene>
    <name evidence="1" type="ORF">COO91_03639</name>
</gene>
<dbReference type="AlphaFoldDB" id="A0A2K8SQW0"/>
<dbReference type="KEGG" id="nfl:COO91_03639"/>
<dbReference type="EMBL" id="CP024785">
    <property type="protein sequence ID" value="AUB37693.1"/>
    <property type="molecule type" value="Genomic_DNA"/>
</dbReference>
<sequence length="40" mass="4614">MSKLIFRKQQKLYAQATQRSIEIPLMGLVKVPEVKLVKLS</sequence>
<accession>A0A2K8SQW0</accession>
<evidence type="ECO:0000313" key="1">
    <source>
        <dbReference type="EMBL" id="AUB37693.1"/>
    </source>
</evidence>
<evidence type="ECO:0000313" key="2">
    <source>
        <dbReference type="Proteomes" id="UP000232003"/>
    </source>
</evidence>
<protein>
    <submittedName>
        <fullName evidence="1">Uncharacterized protein</fullName>
    </submittedName>
</protein>
<name>A0A2K8SQW0_9NOSO</name>
<proteinExistence type="predicted"/>
<dbReference type="Proteomes" id="UP000232003">
    <property type="component" value="Chromosome"/>
</dbReference>
<keyword evidence="2" id="KW-1185">Reference proteome</keyword>
<organism evidence="1 2">
    <name type="scientific">Nostoc flagelliforme CCNUN1</name>
    <dbReference type="NCBI Taxonomy" id="2038116"/>
    <lineage>
        <taxon>Bacteria</taxon>
        <taxon>Bacillati</taxon>
        <taxon>Cyanobacteriota</taxon>
        <taxon>Cyanophyceae</taxon>
        <taxon>Nostocales</taxon>
        <taxon>Nostocaceae</taxon>
        <taxon>Nostoc</taxon>
    </lineage>
</organism>
<reference evidence="1 2" key="1">
    <citation type="submission" date="2017-11" db="EMBL/GenBank/DDBJ databases">
        <title>Complete genome of a free-living desiccation-tolerant cyanobacterium and its photosynthetic adaptation to extreme terrestrial habitat.</title>
        <authorList>
            <person name="Shang J."/>
        </authorList>
    </citation>
    <scope>NUCLEOTIDE SEQUENCE [LARGE SCALE GENOMIC DNA]</scope>
    <source>
        <strain evidence="1 2">CCNUN1</strain>
    </source>
</reference>